<dbReference type="Gene3D" id="2.160.20.80">
    <property type="entry name" value="E3 ubiquitin-protein ligase SopA"/>
    <property type="match status" value="1"/>
</dbReference>
<organism evidence="2 3">
    <name type="scientific">Duganella flavida</name>
    <dbReference type="NCBI Taxonomy" id="2692175"/>
    <lineage>
        <taxon>Bacteria</taxon>
        <taxon>Pseudomonadati</taxon>
        <taxon>Pseudomonadota</taxon>
        <taxon>Betaproteobacteria</taxon>
        <taxon>Burkholderiales</taxon>
        <taxon>Oxalobacteraceae</taxon>
        <taxon>Telluria group</taxon>
        <taxon>Duganella</taxon>
    </lineage>
</organism>
<name>A0A6L8KE58_9BURK</name>
<accession>A0A6L8KE58</accession>
<keyword evidence="3" id="KW-1185">Reference proteome</keyword>
<sequence>MDQALIRKLTDIYKTYGFELAKTYKNDSVLVFTLKTGYFDNADIVPTDAQSDSGVAFKEFSDAGFACTIRSFLSPDQAEQQLFKGFFSVDSILARLDNDYQRFANNIVSAFSEDAKYEYINAPYLINGKPGALSPAEEVTSRISSTKPTLFLIEAAAGFGKTCTAYELVHKLTEKHEFLPLFSELSRNRQAVIFRHILLDEIDRTFPMLSSRLVQNEMRNGRVITVLDGFDELLRKNDDGGEFENHEPMLETIGEFLTGNAKIVLTTRRTVLFEGDAFHSWVDKHSDEFDLIRIKISEPKVADWLPDARISSLQEAGLKVEHIANPVLLSYLRCISDAEFVDVASQPHELVDRYFDFMLNRETIRQDLRMNPARQQRVLKSIAEDMINFGYTSENRDYIVDQIARDNSKLLDDALLAYPPGQRPTKEGLVNKLASHALLDRNVREPDKISFVNEFVFGHFIAQIILKDADWISDDLRFIEPAVISYQPRSSSTKGKLWENLSQSLNFLPVSDQIDISARLKEEVGFELENDEAQGLEFVELLIGQAYISNFQFNECVFKKCEFDLSMLSEVTFLNCRYYDCQIINLTAKGPIHEFGGIGDQEIIELLTQSTVNAADAVAPDRQLLLDRFVLERFWPVGRDTVMHKHRPIKGICSNSGEFRQGEILDSILSLKKRGILLEPHSASFVELNFEKIIEVRLILGRQGAVHGN</sequence>
<feature type="domain" description="NACHT-associated inactive Restriction Endonuclease 2" evidence="1">
    <location>
        <begin position="8"/>
        <end position="126"/>
    </location>
</feature>
<dbReference type="Proteomes" id="UP000479335">
    <property type="component" value="Unassembled WGS sequence"/>
</dbReference>
<evidence type="ECO:0000259" key="1">
    <source>
        <dbReference type="Pfam" id="PF22723"/>
    </source>
</evidence>
<evidence type="ECO:0000313" key="3">
    <source>
        <dbReference type="Proteomes" id="UP000479335"/>
    </source>
</evidence>
<comment type="caution">
    <text evidence="2">The sequence shown here is derived from an EMBL/GenBank/DDBJ whole genome shotgun (WGS) entry which is preliminary data.</text>
</comment>
<evidence type="ECO:0000313" key="2">
    <source>
        <dbReference type="EMBL" id="MYM25375.1"/>
    </source>
</evidence>
<dbReference type="AlphaFoldDB" id="A0A6L8KE58"/>
<dbReference type="RefSeq" id="WP_161008823.1">
    <property type="nucleotide sequence ID" value="NZ_WWCN01000015.1"/>
</dbReference>
<protein>
    <recommendedName>
        <fullName evidence="1">NACHT-associated inactive Restriction Endonuclease 2 domain-containing protein</fullName>
    </recommendedName>
</protein>
<reference evidence="2 3" key="1">
    <citation type="submission" date="2019-12" db="EMBL/GenBank/DDBJ databases">
        <title>Novel species isolated from a subtropical stream in China.</title>
        <authorList>
            <person name="Lu H."/>
        </authorList>
    </citation>
    <scope>NUCLEOTIDE SEQUENCE [LARGE SCALE GENOMIC DNA]</scope>
    <source>
        <strain evidence="2 3">FT135W</strain>
    </source>
</reference>
<dbReference type="InterPro" id="IPR027417">
    <property type="entry name" value="P-loop_NTPase"/>
</dbReference>
<dbReference type="EMBL" id="WWCN01000015">
    <property type="protein sequence ID" value="MYM25375.1"/>
    <property type="molecule type" value="Genomic_DNA"/>
</dbReference>
<gene>
    <name evidence="2" type="ORF">GTP46_22355</name>
</gene>
<dbReference type="SUPFAM" id="SSF52540">
    <property type="entry name" value="P-loop containing nucleoside triphosphate hydrolases"/>
    <property type="match status" value="1"/>
</dbReference>
<dbReference type="InterPro" id="IPR055007">
    <property type="entry name" value="NA-iREase2_dom"/>
</dbReference>
<dbReference type="Pfam" id="PF22723">
    <property type="entry name" value="NA-iREase2"/>
    <property type="match status" value="1"/>
</dbReference>
<dbReference type="Gene3D" id="3.40.50.300">
    <property type="entry name" value="P-loop containing nucleotide triphosphate hydrolases"/>
    <property type="match status" value="1"/>
</dbReference>
<proteinExistence type="predicted"/>